<accession>A0A2X2RK09</accession>
<sequence length="79" mass="9287">MKEEILLSSNYDYENLVAEIYIDEKYIASVSYDKNNIFFVETPNNRLNEDVIAHKIDYDTFIKLLRKAKERLVPPATTV</sequence>
<dbReference type="EMBL" id="UARG01000017">
    <property type="protein sequence ID" value="SQA77023.1"/>
    <property type="molecule type" value="Genomic_DNA"/>
</dbReference>
<gene>
    <name evidence="1" type="ORF">NCTC11546_00225</name>
</gene>
<proteinExistence type="predicted"/>
<evidence type="ECO:0000313" key="1">
    <source>
        <dbReference type="EMBL" id="SQA77023.1"/>
    </source>
</evidence>
<organism evidence="1 2">
    <name type="scientific">Capnocytophaga ochracea</name>
    <dbReference type="NCBI Taxonomy" id="1018"/>
    <lineage>
        <taxon>Bacteria</taxon>
        <taxon>Pseudomonadati</taxon>
        <taxon>Bacteroidota</taxon>
        <taxon>Flavobacteriia</taxon>
        <taxon>Flavobacteriales</taxon>
        <taxon>Flavobacteriaceae</taxon>
        <taxon>Capnocytophaga</taxon>
    </lineage>
</organism>
<dbReference type="RefSeq" id="WP_128090653.1">
    <property type="nucleotide sequence ID" value="NZ_UARG01000017.1"/>
</dbReference>
<evidence type="ECO:0000313" key="2">
    <source>
        <dbReference type="Proteomes" id="UP000249891"/>
    </source>
</evidence>
<name>A0A2X2RK09_CAPOC</name>
<dbReference type="AlphaFoldDB" id="A0A2X2RK09"/>
<protein>
    <submittedName>
        <fullName evidence="1">Uncharacterized protein</fullName>
    </submittedName>
</protein>
<dbReference type="Proteomes" id="UP000249891">
    <property type="component" value="Unassembled WGS sequence"/>
</dbReference>
<reference evidence="1 2" key="1">
    <citation type="submission" date="2018-06" db="EMBL/GenBank/DDBJ databases">
        <authorList>
            <consortium name="Pathogen Informatics"/>
            <person name="Doyle S."/>
        </authorList>
    </citation>
    <scope>NUCLEOTIDE SEQUENCE [LARGE SCALE GENOMIC DNA]</scope>
    <source>
        <strain evidence="1 2">NCTC11546</strain>
    </source>
</reference>